<feature type="binding site" evidence="7">
    <location>
        <begin position="278"/>
        <end position="279"/>
    </location>
    <ligand>
        <name>D-ribose 5-phosphate</name>
        <dbReference type="ChEBI" id="CHEBI:78346"/>
    </ligand>
</feature>
<evidence type="ECO:0000313" key="10">
    <source>
        <dbReference type="EMBL" id="ABW02611.1"/>
    </source>
</evidence>
<feature type="binding site" evidence="7">
    <location>
        <position position="192"/>
    </location>
    <ligand>
        <name>D-ribose 5-phosphate</name>
        <dbReference type="ChEBI" id="CHEBI:78346"/>
    </ligand>
</feature>
<dbReference type="HAMAP" id="MF_01824">
    <property type="entry name" value="PdxS"/>
    <property type="match status" value="1"/>
</dbReference>
<dbReference type="PIRSF" id="PIRSF029271">
    <property type="entry name" value="Pdx1"/>
    <property type="match status" value="1"/>
</dbReference>
<feature type="binding site" evidence="7">
    <location>
        <position position="257"/>
    </location>
    <ligand>
        <name>D-ribose 5-phosphate</name>
        <dbReference type="ChEBI" id="CHEBI:78346"/>
    </ligand>
</feature>
<dbReference type="AlphaFoldDB" id="A8MAY2"/>
<dbReference type="GO" id="GO:0008615">
    <property type="term" value="P:pyridoxine biosynthetic process"/>
    <property type="evidence" value="ECO:0007669"/>
    <property type="project" value="TreeGrafter"/>
</dbReference>
<name>A8MAY2_CALMQ</name>
<dbReference type="GeneID" id="5709578"/>
<evidence type="ECO:0000313" key="11">
    <source>
        <dbReference type="Proteomes" id="UP000001137"/>
    </source>
</evidence>
<dbReference type="InterPro" id="IPR011060">
    <property type="entry name" value="RibuloseP-bd_barrel"/>
</dbReference>
<evidence type="ECO:0000256" key="3">
    <source>
        <dbReference type="ARBA" id="ARBA00022898"/>
    </source>
</evidence>
<dbReference type="GO" id="GO:0006520">
    <property type="term" value="P:amino acid metabolic process"/>
    <property type="evidence" value="ECO:0007669"/>
    <property type="project" value="TreeGrafter"/>
</dbReference>
<comment type="function">
    <text evidence="7">Catalyzes the formation of pyridoxal 5'-phosphate from ribose 5-phosphate (RBP), glyceraldehyde 3-phosphate (G3P) and ammonia. The ammonia is provided by the PdxT subunit. Can also use ribulose 5-phosphate and dihydroxyacetone phosphate as substrates, resulting from enzyme-catalyzed isomerization of RBP and G3P, respectively.</text>
</comment>
<keyword evidence="3 7" id="KW-0663">Pyridoxal phosphate</keyword>
<evidence type="ECO:0000256" key="7">
    <source>
        <dbReference type="HAMAP-Rule" id="MF_01824"/>
    </source>
</evidence>
<evidence type="ECO:0000256" key="5">
    <source>
        <dbReference type="ARBA" id="ARBA00023270"/>
    </source>
</evidence>
<comment type="catalytic activity">
    <reaction evidence="6 7">
        <text>aldehydo-D-ribose 5-phosphate + D-glyceraldehyde 3-phosphate + L-glutamine = pyridoxal 5'-phosphate + L-glutamate + phosphate + 3 H2O + H(+)</text>
        <dbReference type="Rhea" id="RHEA:31507"/>
        <dbReference type="ChEBI" id="CHEBI:15377"/>
        <dbReference type="ChEBI" id="CHEBI:15378"/>
        <dbReference type="ChEBI" id="CHEBI:29985"/>
        <dbReference type="ChEBI" id="CHEBI:43474"/>
        <dbReference type="ChEBI" id="CHEBI:58273"/>
        <dbReference type="ChEBI" id="CHEBI:58359"/>
        <dbReference type="ChEBI" id="CHEBI:59776"/>
        <dbReference type="ChEBI" id="CHEBI:597326"/>
        <dbReference type="EC" id="4.3.3.6"/>
    </reaction>
</comment>
<dbReference type="GO" id="GO:0036381">
    <property type="term" value="F:pyridoxal 5'-phosphate synthase (glutamine hydrolysing) activity"/>
    <property type="evidence" value="ECO:0007669"/>
    <property type="project" value="UniProtKB-UniRule"/>
</dbReference>
<dbReference type="SUPFAM" id="SSF51366">
    <property type="entry name" value="Ribulose-phoshate binding barrel"/>
    <property type="match status" value="1"/>
</dbReference>
<dbReference type="GO" id="GO:0042823">
    <property type="term" value="P:pyridoxal phosphate biosynthetic process"/>
    <property type="evidence" value="ECO:0007669"/>
    <property type="project" value="UniProtKB-UniRule"/>
</dbReference>
<dbReference type="RefSeq" id="WP_012186830.1">
    <property type="nucleotide sequence ID" value="NC_009954.1"/>
</dbReference>
<sequence length="339" mass="37234">MSIVTGLEYLVKLRDFLYGMLELRDRLREVGVQWPVKLPDAVPGTVNVKVGFPAMLRNGVIMDVTNVEQAQIAEEAGAVGVMVLDKLPYDVRKAGGVARMADLKVIEDVMNHVTIPVSAKVRIGHYYEAVLLESIGVDLIDESEVLTPVDEQHHINKWMFKVPFVNGCRELCEALRRISEGASMIRSKGEAGTGNVSEAVKHFKLLNKAIQELTSAYRGGDEEKLRDLARQCQVPMELVTLTARLGRLPVITFAAGGIATPADTALMMWLGADGVFVGSGIFKSQDPKQRAEAIVLATAYWDDPEAVIEAQRMVSERSAMMGIDVKTLKSEELLQTRGV</sequence>
<dbReference type="Pfam" id="PF01680">
    <property type="entry name" value="SOR_SNZ"/>
    <property type="match status" value="1"/>
</dbReference>
<dbReference type="Proteomes" id="UP000001137">
    <property type="component" value="Chromosome"/>
</dbReference>
<dbReference type="InterPro" id="IPR013785">
    <property type="entry name" value="Aldolase_TIM"/>
</dbReference>
<comment type="similarity">
    <text evidence="2 7 8">Belongs to the PdxS/SNZ family.</text>
</comment>
<dbReference type="EC" id="4.3.3.6" evidence="7"/>
<dbReference type="EMBL" id="CP000852">
    <property type="protein sequence ID" value="ABW02611.1"/>
    <property type="molecule type" value="Genomic_DNA"/>
</dbReference>
<evidence type="ECO:0000256" key="2">
    <source>
        <dbReference type="ARBA" id="ARBA00007281"/>
    </source>
</evidence>
<keyword evidence="5 7" id="KW-0704">Schiff base</keyword>
<feature type="binding site" evidence="7">
    <location>
        <position position="204"/>
    </location>
    <ligand>
        <name>D-glyceraldehyde 3-phosphate</name>
        <dbReference type="ChEBI" id="CHEBI:59776"/>
    </ligand>
</feature>
<organism evidence="10 11">
    <name type="scientific">Caldivirga maquilingensis (strain ATCC 700844 / DSM 13496 / JCM 10307 / IC-167)</name>
    <dbReference type="NCBI Taxonomy" id="397948"/>
    <lineage>
        <taxon>Archaea</taxon>
        <taxon>Thermoproteota</taxon>
        <taxon>Thermoprotei</taxon>
        <taxon>Thermoproteales</taxon>
        <taxon>Thermoproteaceae</taxon>
        <taxon>Caldivirga</taxon>
    </lineage>
</organism>
<dbReference type="Gene3D" id="3.20.20.70">
    <property type="entry name" value="Aldolase class I"/>
    <property type="match status" value="1"/>
</dbReference>
<proteinExistence type="inferred from homology"/>
<feature type="active site" description="Schiff-base intermediate with D-ribose 5-phosphate" evidence="7">
    <location>
        <position position="120"/>
    </location>
</feature>
<dbReference type="KEGG" id="cma:Cmaq_1788"/>
<feature type="binding site" evidence="7">
    <location>
        <position position="63"/>
    </location>
    <ligand>
        <name>D-ribose 5-phosphate</name>
        <dbReference type="ChEBI" id="CHEBI:78346"/>
    </ligand>
</feature>
<keyword evidence="11" id="KW-1185">Reference proteome</keyword>
<dbReference type="STRING" id="397948.Cmaq_1788"/>
<dbReference type="PANTHER" id="PTHR31829:SF0">
    <property type="entry name" value="PYRIDOXAL 5'-PHOSPHATE SYNTHASE SUBUNIT SNZ1-RELATED"/>
    <property type="match status" value="1"/>
</dbReference>
<dbReference type="OrthoDB" id="6840at2157"/>
<accession>A8MAY2</accession>
<protein>
    <recommendedName>
        <fullName evidence="7">Pyridoxal 5'-phosphate synthase subunit PdxS</fullName>
        <shortName evidence="7">PLP synthase subunit PdxS</shortName>
        <ecNumber evidence="7">4.3.3.6</ecNumber>
    </recommendedName>
    <alternativeName>
        <fullName evidence="7">Pdx1</fullName>
    </alternativeName>
</protein>
<evidence type="ECO:0000256" key="6">
    <source>
        <dbReference type="ARBA" id="ARBA00047992"/>
    </source>
</evidence>
<dbReference type="NCBIfam" id="NF003215">
    <property type="entry name" value="PRK04180.1"/>
    <property type="match status" value="1"/>
</dbReference>
<dbReference type="PROSITE" id="PS51129">
    <property type="entry name" value="PDXS_SNZ_2"/>
    <property type="match status" value="1"/>
</dbReference>
<gene>
    <name evidence="7" type="primary">pdxS</name>
    <name evidence="10" type="ordered locus">Cmaq_1788</name>
</gene>
<evidence type="ECO:0000256" key="8">
    <source>
        <dbReference type="PROSITE-ProRule" id="PRU00481"/>
    </source>
</evidence>
<comment type="pathway">
    <text evidence="1 7">Cofactor biosynthesis; pyridoxal 5'-phosphate biosynthesis.</text>
</comment>
<evidence type="ECO:0000259" key="9">
    <source>
        <dbReference type="Pfam" id="PF01680"/>
    </source>
</evidence>
<comment type="subunit">
    <text evidence="7">In the presence of PdxT, forms a dodecamer of heterodimers.</text>
</comment>
<dbReference type="InterPro" id="IPR033755">
    <property type="entry name" value="PdxS/SNZ_N"/>
</dbReference>
<dbReference type="CDD" id="cd04727">
    <property type="entry name" value="pdxS"/>
    <property type="match status" value="1"/>
</dbReference>
<dbReference type="FunFam" id="3.20.20.70:FF:000001">
    <property type="entry name" value="Pyridoxine biosynthesis protein PDX1"/>
    <property type="match status" value="1"/>
</dbReference>
<keyword evidence="4 7" id="KW-0456">Lyase</keyword>
<evidence type="ECO:0000256" key="4">
    <source>
        <dbReference type="ARBA" id="ARBA00023239"/>
    </source>
</evidence>
<dbReference type="HOGENOM" id="CLU_055352_1_0_2"/>
<dbReference type="UniPathway" id="UPA00245"/>
<dbReference type="PANTHER" id="PTHR31829">
    <property type="entry name" value="PYRIDOXAL 5'-PHOSPHATE SYNTHASE SUBUNIT SNZ1-RELATED"/>
    <property type="match status" value="1"/>
</dbReference>
<evidence type="ECO:0000256" key="1">
    <source>
        <dbReference type="ARBA" id="ARBA00004737"/>
    </source>
</evidence>
<dbReference type="InterPro" id="IPR001852">
    <property type="entry name" value="PdxS/SNZ"/>
</dbReference>
<dbReference type="eggNOG" id="arCOG04075">
    <property type="taxonomic scope" value="Archaea"/>
</dbReference>
<reference evidence="10 11" key="1">
    <citation type="submission" date="2007-10" db="EMBL/GenBank/DDBJ databases">
        <title>Complete sequence of Caldivirga maquilingensis IC-167.</title>
        <authorList>
            <consortium name="US DOE Joint Genome Institute"/>
            <person name="Copeland A."/>
            <person name="Lucas S."/>
            <person name="Lapidus A."/>
            <person name="Barry K."/>
            <person name="Glavina del Rio T."/>
            <person name="Dalin E."/>
            <person name="Tice H."/>
            <person name="Pitluck S."/>
            <person name="Saunders E."/>
            <person name="Brettin T."/>
            <person name="Bruce D."/>
            <person name="Detter J.C."/>
            <person name="Han C."/>
            <person name="Schmutz J."/>
            <person name="Larimer F."/>
            <person name="Land M."/>
            <person name="Hauser L."/>
            <person name="Kyrpides N."/>
            <person name="Ivanova N."/>
            <person name="Biddle J.F."/>
            <person name="Zhang Z."/>
            <person name="Fitz-Gibbon S.T."/>
            <person name="Lowe T.M."/>
            <person name="Saltikov C."/>
            <person name="House C.H."/>
            <person name="Richardson P."/>
        </authorList>
    </citation>
    <scope>NUCLEOTIDE SEQUENCE [LARGE SCALE GENOMIC DNA]</scope>
    <source>
        <strain evidence="11">ATCC 700844 / DSM 13496 / JCM 10307 / IC-167</strain>
    </source>
</reference>
<feature type="domain" description="PdxS/SNZ N-terminal" evidence="9">
    <location>
        <begin position="46"/>
        <end position="255"/>
    </location>
</feature>